<dbReference type="InterPro" id="IPR002048">
    <property type="entry name" value="EF_hand_dom"/>
</dbReference>
<dbReference type="AlphaFoldDB" id="A0A917RBJ0"/>
<dbReference type="Pfam" id="PF13499">
    <property type="entry name" value="EF-hand_7"/>
    <property type="match status" value="1"/>
</dbReference>
<evidence type="ECO:0000313" key="2">
    <source>
        <dbReference type="EMBL" id="GGK99168.1"/>
    </source>
</evidence>
<dbReference type="InterPro" id="IPR018247">
    <property type="entry name" value="EF_Hand_1_Ca_BS"/>
</dbReference>
<dbReference type="Gene3D" id="1.10.238.10">
    <property type="entry name" value="EF-hand"/>
    <property type="match status" value="1"/>
</dbReference>
<name>A0A917RBJ0_9ACTN</name>
<accession>A0A917RBJ0</accession>
<dbReference type="GO" id="GO:0005509">
    <property type="term" value="F:calcium ion binding"/>
    <property type="evidence" value="ECO:0007669"/>
    <property type="project" value="InterPro"/>
</dbReference>
<gene>
    <name evidence="2" type="ORF">GCM10007964_46590</name>
</gene>
<dbReference type="RefSeq" id="WP_229691377.1">
    <property type="nucleotide sequence ID" value="NZ_BMNT01000026.1"/>
</dbReference>
<dbReference type="SUPFAM" id="SSF47473">
    <property type="entry name" value="EF-hand"/>
    <property type="match status" value="1"/>
</dbReference>
<protein>
    <recommendedName>
        <fullName evidence="1">EF-hand domain-containing protein</fullName>
    </recommendedName>
</protein>
<proteinExistence type="predicted"/>
<comment type="caution">
    <text evidence="2">The sequence shown here is derived from an EMBL/GenBank/DDBJ whole genome shotgun (WGS) entry which is preliminary data.</text>
</comment>
<dbReference type="InterPro" id="IPR011992">
    <property type="entry name" value="EF-hand-dom_pair"/>
</dbReference>
<feature type="domain" description="EF-hand" evidence="1">
    <location>
        <begin position="50"/>
        <end position="73"/>
    </location>
</feature>
<reference evidence="2" key="1">
    <citation type="journal article" date="2014" name="Int. J. Syst. Evol. Microbiol.">
        <title>Complete genome sequence of Corynebacterium casei LMG S-19264T (=DSM 44701T), isolated from a smear-ripened cheese.</title>
        <authorList>
            <consortium name="US DOE Joint Genome Institute (JGI-PGF)"/>
            <person name="Walter F."/>
            <person name="Albersmeier A."/>
            <person name="Kalinowski J."/>
            <person name="Ruckert C."/>
        </authorList>
    </citation>
    <scope>NUCLEOTIDE SEQUENCE</scope>
    <source>
        <strain evidence="2">JCM 13064</strain>
    </source>
</reference>
<dbReference type="SMART" id="SM00054">
    <property type="entry name" value="EFh"/>
    <property type="match status" value="2"/>
</dbReference>
<dbReference type="Proteomes" id="UP000645217">
    <property type="component" value="Unassembled WGS sequence"/>
</dbReference>
<organism evidence="2 3">
    <name type="scientific">Sphaerisporangium melleum</name>
    <dbReference type="NCBI Taxonomy" id="321316"/>
    <lineage>
        <taxon>Bacteria</taxon>
        <taxon>Bacillati</taxon>
        <taxon>Actinomycetota</taxon>
        <taxon>Actinomycetes</taxon>
        <taxon>Streptosporangiales</taxon>
        <taxon>Streptosporangiaceae</taxon>
        <taxon>Sphaerisporangium</taxon>
    </lineage>
</organism>
<dbReference type="CDD" id="cd00051">
    <property type="entry name" value="EFh"/>
    <property type="match status" value="1"/>
</dbReference>
<dbReference type="PROSITE" id="PS50222">
    <property type="entry name" value="EF_HAND_2"/>
    <property type="match status" value="2"/>
</dbReference>
<evidence type="ECO:0000313" key="3">
    <source>
        <dbReference type="Proteomes" id="UP000645217"/>
    </source>
</evidence>
<evidence type="ECO:0000259" key="1">
    <source>
        <dbReference type="PROSITE" id="PS50222"/>
    </source>
</evidence>
<keyword evidence="3" id="KW-1185">Reference proteome</keyword>
<sequence length="73" mass="8167">MTATPADPRWARLKERFASIDEDGDGFITEAEYLHHFPELPAEAIGALEDQADADGDGRISFEEFVRLVTEND</sequence>
<dbReference type="PROSITE" id="PS00018">
    <property type="entry name" value="EF_HAND_1"/>
    <property type="match status" value="2"/>
</dbReference>
<reference evidence="2" key="2">
    <citation type="submission" date="2020-09" db="EMBL/GenBank/DDBJ databases">
        <authorList>
            <person name="Sun Q."/>
            <person name="Ohkuma M."/>
        </authorList>
    </citation>
    <scope>NUCLEOTIDE SEQUENCE</scope>
    <source>
        <strain evidence="2">JCM 13064</strain>
    </source>
</reference>
<feature type="domain" description="EF-hand" evidence="1">
    <location>
        <begin position="8"/>
        <end position="43"/>
    </location>
</feature>
<dbReference type="EMBL" id="BMNT01000026">
    <property type="protein sequence ID" value="GGK99168.1"/>
    <property type="molecule type" value="Genomic_DNA"/>
</dbReference>